<dbReference type="GO" id="GO:0006508">
    <property type="term" value="P:proteolysis"/>
    <property type="evidence" value="ECO:0007669"/>
    <property type="project" value="UniProtKB-KW"/>
</dbReference>
<evidence type="ECO:0000256" key="7">
    <source>
        <dbReference type="SAM" id="Phobius"/>
    </source>
</evidence>
<feature type="transmembrane region" description="Helical" evidence="7">
    <location>
        <begin position="159"/>
        <end position="180"/>
    </location>
</feature>
<dbReference type="InterPro" id="IPR035952">
    <property type="entry name" value="Rhomboid-like_sf"/>
</dbReference>
<gene>
    <name evidence="10" type="ORF">EG240_08105</name>
</gene>
<evidence type="ECO:0000256" key="6">
    <source>
        <dbReference type="ARBA" id="ARBA00023136"/>
    </source>
</evidence>
<keyword evidence="11" id="KW-1185">Reference proteome</keyword>
<dbReference type="InterPro" id="IPR050925">
    <property type="entry name" value="Rhomboid_protease_S54"/>
</dbReference>
<keyword evidence="4" id="KW-0378">Hydrolase</keyword>
<keyword evidence="6 7" id="KW-0472">Membrane</keyword>
<evidence type="ECO:0000256" key="1">
    <source>
        <dbReference type="ARBA" id="ARBA00004141"/>
    </source>
</evidence>
<sequence>MMELLQNLKRGYKAGNIVQRLLYWNVAVAIIFIIFKAFYQPVYLFLVDNISLNSNFEIFIYKPWTLITYSFLHADFIHLLFNLLMLYFVGMLFETFFSKFQLLAVYVFGGIFAGMTYLIASNFLDINSQVVGASGAIMALLFAVTTYRPNMNVRLALIGNVKVWYIAAFFVFLDIVQIPMSNAGGHITHLGGALFGFIYIQCLNKGFDMGKFFVWLNDLFSPNKKKYTNFKNVYTNNKNGQTSSQPKKNQKDEVQIQIDVILDKISKSGYESLSKEEKEFLFKQR</sequence>
<dbReference type="AlphaFoldDB" id="A0A3P3W7G0"/>
<dbReference type="Pfam" id="PF01694">
    <property type="entry name" value="Rhomboid"/>
    <property type="match status" value="1"/>
</dbReference>
<dbReference type="Gene3D" id="1.20.1540.10">
    <property type="entry name" value="Rhomboid-like"/>
    <property type="match status" value="1"/>
</dbReference>
<dbReference type="OrthoDB" id="680602at2"/>
<dbReference type="InterPro" id="IPR046483">
    <property type="entry name" value="DUF6576"/>
</dbReference>
<feature type="transmembrane region" description="Helical" evidence="7">
    <location>
        <begin position="100"/>
        <end position="120"/>
    </location>
</feature>
<feature type="transmembrane region" description="Helical" evidence="7">
    <location>
        <begin position="186"/>
        <end position="203"/>
    </location>
</feature>
<comment type="similarity">
    <text evidence="2">Belongs to the peptidase S54 family.</text>
</comment>
<accession>A0A3P3W7G0</accession>
<dbReference type="GO" id="GO:0016020">
    <property type="term" value="C:membrane"/>
    <property type="evidence" value="ECO:0007669"/>
    <property type="project" value="UniProtKB-SubCell"/>
</dbReference>
<feature type="domain" description="DUF6576" evidence="9">
    <location>
        <begin position="250"/>
        <end position="281"/>
    </location>
</feature>
<dbReference type="PANTHER" id="PTHR43731:SF14">
    <property type="entry name" value="PRESENILIN-ASSOCIATED RHOMBOID-LIKE PROTEIN, MITOCHONDRIAL"/>
    <property type="match status" value="1"/>
</dbReference>
<dbReference type="PANTHER" id="PTHR43731">
    <property type="entry name" value="RHOMBOID PROTEASE"/>
    <property type="match status" value="1"/>
</dbReference>
<evidence type="ECO:0000259" key="8">
    <source>
        <dbReference type="Pfam" id="PF01694"/>
    </source>
</evidence>
<feature type="transmembrane region" description="Helical" evidence="7">
    <location>
        <begin position="126"/>
        <end position="147"/>
    </location>
</feature>
<reference evidence="10 11" key="1">
    <citation type="submission" date="2018-11" db="EMBL/GenBank/DDBJ databases">
        <title>Flavobacterium sp. nov., YIM 102701-2 draft genome.</title>
        <authorList>
            <person name="Li G."/>
            <person name="Jiang Y."/>
        </authorList>
    </citation>
    <scope>NUCLEOTIDE SEQUENCE [LARGE SCALE GENOMIC DNA]</scope>
    <source>
        <strain evidence="10 11">YIM 102701-2</strain>
    </source>
</reference>
<comment type="caution">
    <text evidence="10">The sequence shown here is derived from an EMBL/GenBank/DDBJ whole genome shotgun (WGS) entry which is preliminary data.</text>
</comment>
<feature type="transmembrane region" description="Helical" evidence="7">
    <location>
        <begin position="66"/>
        <end position="88"/>
    </location>
</feature>
<evidence type="ECO:0000256" key="2">
    <source>
        <dbReference type="ARBA" id="ARBA00009045"/>
    </source>
</evidence>
<keyword evidence="10" id="KW-0645">Protease</keyword>
<dbReference type="InterPro" id="IPR022764">
    <property type="entry name" value="Peptidase_S54_rhomboid_dom"/>
</dbReference>
<keyword evidence="5 7" id="KW-1133">Transmembrane helix</keyword>
<evidence type="ECO:0000313" key="10">
    <source>
        <dbReference type="EMBL" id="RRJ90644.1"/>
    </source>
</evidence>
<dbReference type="GO" id="GO:0004252">
    <property type="term" value="F:serine-type endopeptidase activity"/>
    <property type="evidence" value="ECO:0007669"/>
    <property type="project" value="InterPro"/>
</dbReference>
<feature type="transmembrane region" description="Helical" evidence="7">
    <location>
        <begin position="21"/>
        <end position="46"/>
    </location>
</feature>
<evidence type="ECO:0000259" key="9">
    <source>
        <dbReference type="Pfam" id="PF20216"/>
    </source>
</evidence>
<feature type="domain" description="Peptidase S54 rhomboid" evidence="8">
    <location>
        <begin position="63"/>
        <end position="202"/>
    </location>
</feature>
<protein>
    <submittedName>
        <fullName evidence="10">Rhomboid family intramembrane serine protease</fullName>
    </submittedName>
</protein>
<comment type="subcellular location">
    <subcellularLocation>
        <location evidence="1">Membrane</location>
        <topology evidence="1">Multi-pass membrane protein</topology>
    </subcellularLocation>
</comment>
<name>A0A3P3W7G0_9FLAO</name>
<evidence type="ECO:0000256" key="4">
    <source>
        <dbReference type="ARBA" id="ARBA00022801"/>
    </source>
</evidence>
<dbReference type="Pfam" id="PF20216">
    <property type="entry name" value="DUF6576"/>
    <property type="match status" value="1"/>
</dbReference>
<dbReference type="Proteomes" id="UP000275719">
    <property type="component" value="Unassembled WGS sequence"/>
</dbReference>
<evidence type="ECO:0000256" key="3">
    <source>
        <dbReference type="ARBA" id="ARBA00022692"/>
    </source>
</evidence>
<organism evidence="10 11">
    <name type="scientific">Paenimyroides tangerinum</name>
    <dbReference type="NCBI Taxonomy" id="2488728"/>
    <lineage>
        <taxon>Bacteria</taxon>
        <taxon>Pseudomonadati</taxon>
        <taxon>Bacteroidota</taxon>
        <taxon>Flavobacteriia</taxon>
        <taxon>Flavobacteriales</taxon>
        <taxon>Flavobacteriaceae</taxon>
        <taxon>Paenimyroides</taxon>
    </lineage>
</organism>
<dbReference type="EMBL" id="RQVQ01000015">
    <property type="protein sequence ID" value="RRJ90644.1"/>
    <property type="molecule type" value="Genomic_DNA"/>
</dbReference>
<evidence type="ECO:0000256" key="5">
    <source>
        <dbReference type="ARBA" id="ARBA00022989"/>
    </source>
</evidence>
<dbReference type="SUPFAM" id="SSF144091">
    <property type="entry name" value="Rhomboid-like"/>
    <property type="match status" value="1"/>
</dbReference>
<evidence type="ECO:0000313" key="11">
    <source>
        <dbReference type="Proteomes" id="UP000275719"/>
    </source>
</evidence>
<keyword evidence="3 7" id="KW-0812">Transmembrane</keyword>
<proteinExistence type="inferred from homology"/>